<dbReference type="GO" id="GO:0005351">
    <property type="term" value="F:carbohydrate:proton symporter activity"/>
    <property type="evidence" value="ECO:0007669"/>
    <property type="project" value="TreeGrafter"/>
</dbReference>
<dbReference type="Gene3D" id="1.20.1250.20">
    <property type="entry name" value="MFS general substrate transporter like domains"/>
    <property type="match status" value="1"/>
</dbReference>
<dbReference type="InterPro" id="IPR020846">
    <property type="entry name" value="MFS_dom"/>
</dbReference>
<feature type="transmembrane region" description="Helical" evidence="7">
    <location>
        <begin position="152"/>
        <end position="172"/>
    </location>
</feature>
<feature type="transmembrane region" description="Helical" evidence="7">
    <location>
        <begin position="354"/>
        <end position="371"/>
    </location>
</feature>
<dbReference type="Pfam" id="PF12804">
    <property type="entry name" value="NTP_transf_3"/>
    <property type="match status" value="1"/>
</dbReference>
<dbReference type="PANTHER" id="PTHR48022:SF13">
    <property type="entry name" value="MAJOR FACILITATOR SUPERFAMILY (MFS) PROFILE DOMAIN-CONTAINING PROTEIN"/>
    <property type="match status" value="1"/>
</dbReference>
<dbReference type="OrthoDB" id="65569at2759"/>
<name>A0A9W8X0E3_9PLEO</name>
<feature type="domain" description="Major facilitator superfamily (MFS) profile" evidence="8">
    <location>
        <begin position="59"/>
        <end position="501"/>
    </location>
</feature>
<dbReference type="FunFam" id="1.20.1250.20:FF:000134">
    <property type="entry name" value="MFS sugar transporter protein"/>
    <property type="match status" value="1"/>
</dbReference>
<dbReference type="SUPFAM" id="SSF103473">
    <property type="entry name" value="MFS general substrate transporter"/>
    <property type="match status" value="1"/>
</dbReference>
<comment type="similarity">
    <text evidence="2">Belongs to the major facilitator superfamily. Sugar transporter (TC 2.A.1.1) family.</text>
</comment>
<keyword evidence="10" id="KW-1185">Reference proteome</keyword>
<keyword evidence="3" id="KW-0813">Transport</keyword>
<dbReference type="SUPFAM" id="SSF53448">
    <property type="entry name" value="Nucleotide-diphospho-sugar transferases"/>
    <property type="match status" value="1"/>
</dbReference>
<evidence type="ECO:0000256" key="2">
    <source>
        <dbReference type="ARBA" id="ARBA00010992"/>
    </source>
</evidence>
<evidence type="ECO:0000256" key="7">
    <source>
        <dbReference type="SAM" id="Phobius"/>
    </source>
</evidence>
<dbReference type="PROSITE" id="PS50850">
    <property type="entry name" value="MFS"/>
    <property type="match status" value="1"/>
</dbReference>
<evidence type="ECO:0000256" key="4">
    <source>
        <dbReference type="ARBA" id="ARBA00022692"/>
    </source>
</evidence>
<feature type="transmembrane region" description="Helical" evidence="7">
    <location>
        <begin position="312"/>
        <end position="334"/>
    </location>
</feature>
<evidence type="ECO:0000256" key="3">
    <source>
        <dbReference type="ARBA" id="ARBA00022448"/>
    </source>
</evidence>
<dbReference type="InterPro" id="IPR005828">
    <property type="entry name" value="MFS_sugar_transport-like"/>
</dbReference>
<dbReference type="Pfam" id="PF00083">
    <property type="entry name" value="Sugar_tr"/>
    <property type="match status" value="1"/>
</dbReference>
<protein>
    <recommendedName>
        <fullName evidence="8">Major facilitator superfamily (MFS) profile domain-containing protein</fullName>
    </recommendedName>
</protein>
<dbReference type="GO" id="GO:0016020">
    <property type="term" value="C:membrane"/>
    <property type="evidence" value="ECO:0007669"/>
    <property type="project" value="UniProtKB-SubCell"/>
</dbReference>
<evidence type="ECO:0000256" key="5">
    <source>
        <dbReference type="ARBA" id="ARBA00022989"/>
    </source>
</evidence>
<keyword evidence="5 7" id="KW-1133">Transmembrane helix</keyword>
<evidence type="ECO:0000259" key="8">
    <source>
        <dbReference type="PROSITE" id="PS50850"/>
    </source>
</evidence>
<keyword evidence="6 7" id="KW-0472">Membrane</keyword>
<feature type="transmembrane region" description="Helical" evidence="7">
    <location>
        <begin position="378"/>
        <end position="401"/>
    </location>
</feature>
<sequence length="697" mass="77317">MAPQENIRSFHHDVTDEKMGALTTEEVVVQRITDEDLLRISKEAMPRFWTATGFRICLIIFLQGCNQAGYGVDWAVISGINAYPAWHKFFRIEIDGVKFAHITALMRIGTVVGAPFLALNDKIGRRGVNFLGNFLVICAALMQALAPNLSCFMAGRFFLGFGSALMSSPQYIAEVAPVHLRGRIVGLFGACFQIGSVAMNAGMIGTTKMAESETSNWSWRLPLLLQTFFPLVVCSLIYFITPESPRYYIMRGQREKARQVIAKYQTTSGSLDEPIVDIVTAQIEESLETSRTGFRQSWNFAVFVTKTVRYRLLVLILYSMFQSWNGGGIVSYYLTPALKTVGVTKPITQLGVNLGLTATYFVFTAVGGWFVDYFRRRTLIFAGLIGIVCMQTAATITSWQYNVKASSATSALTIMWMFMFQVISALFIATMHNLYPVEILALPLRAKGMGLYGVIQGACGAIEAYGISIGISKVGYKIWCVYIVYNVLQLVASYFVFPETSKLSLEEIDAVFETPGVAPVKMSLDIQKAKKERGRLDRQVAVTDDALKHGQLRLTRRTCDTLVELVEILDTSTQEIGPSAGLLAAHQYDSDAAWLVIACDFPLLDPAALRQLREAYEDPVTCFVNKDRFSEPLLAIWSPKALQALSENVVAGRAGPSYTVKRLGGKLVSPNQDEWILNTNTPDEWEGAKGRIKTPSR</sequence>
<evidence type="ECO:0000256" key="1">
    <source>
        <dbReference type="ARBA" id="ARBA00004141"/>
    </source>
</evidence>
<feature type="transmembrane region" description="Helical" evidence="7">
    <location>
        <begin position="128"/>
        <end position="146"/>
    </location>
</feature>
<feature type="transmembrane region" description="Helical" evidence="7">
    <location>
        <begin position="184"/>
        <end position="203"/>
    </location>
</feature>
<evidence type="ECO:0000256" key="6">
    <source>
        <dbReference type="ARBA" id="ARBA00023136"/>
    </source>
</evidence>
<keyword evidence="4 7" id="KW-0812">Transmembrane</keyword>
<dbReference type="GO" id="GO:0016779">
    <property type="term" value="F:nucleotidyltransferase activity"/>
    <property type="evidence" value="ECO:0007669"/>
    <property type="project" value="UniProtKB-ARBA"/>
</dbReference>
<comment type="caution">
    <text evidence="9">The sequence shown here is derived from an EMBL/GenBank/DDBJ whole genome shotgun (WGS) entry which is preliminary data.</text>
</comment>
<dbReference type="InterPro" id="IPR036259">
    <property type="entry name" value="MFS_trans_sf"/>
</dbReference>
<proteinExistence type="inferred from homology"/>
<dbReference type="Proteomes" id="UP001140562">
    <property type="component" value="Unassembled WGS sequence"/>
</dbReference>
<gene>
    <name evidence="9" type="ORF">N0V87_004486</name>
</gene>
<dbReference type="AlphaFoldDB" id="A0A9W8X0E3"/>
<evidence type="ECO:0000313" key="10">
    <source>
        <dbReference type="Proteomes" id="UP001140562"/>
    </source>
</evidence>
<comment type="subcellular location">
    <subcellularLocation>
        <location evidence="1">Membrane</location>
        <topology evidence="1">Multi-pass membrane protein</topology>
    </subcellularLocation>
</comment>
<dbReference type="Gene3D" id="3.90.550.10">
    <property type="entry name" value="Spore Coat Polysaccharide Biosynthesis Protein SpsA, Chain A"/>
    <property type="match status" value="1"/>
</dbReference>
<dbReference type="InterPro" id="IPR025877">
    <property type="entry name" value="MobA-like_NTP_Trfase"/>
</dbReference>
<dbReference type="PANTHER" id="PTHR48022">
    <property type="entry name" value="PLASTIDIC GLUCOSE TRANSPORTER 4"/>
    <property type="match status" value="1"/>
</dbReference>
<dbReference type="InterPro" id="IPR050360">
    <property type="entry name" value="MFS_Sugar_Transporters"/>
</dbReference>
<evidence type="ECO:0000313" key="9">
    <source>
        <dbReference type="EMBL" id="KAJ4337738.1"/>
    </source>
</evidence>
<dbReference type="EMBL" id="JAPEUV010000036">
    <property type="protein sequence ID" value="KAJ4337738.1"/>
    <property type="molecule type" value="Genomic_DNA"/>
</dbReference>
<feature type="transmembrane region" description="Helical" evidence="7">
    <location>
        <begin position="476"/>
        <end position="497"/>
    </location>
</feature>
<organism evidence="9 10">
    <name type="scientific">Didymella glomerata</name>
    <dbReference type="NCBI Taxonomy" id="749621"/>
    <lineage>
        <taxon>Eukaryota</taxon>
        <taxon>Fungi</taxon>
        <taxon>Dikarya</taxon>
        <taxon>Ascomycota</taxon>
        <taxon>Pezizomycotina</taxon>
        <taxon>Dothideomycetes</taxon>
        <taxon>Pleosporomycetidae</taxon>
        <taxon>Pleosporales</taxon>
        <taxon>Pleosporineae</taxon>
        <taxon>Didymellaceae</taxon>
        <taxon>Didymella</taxon>
    </lineage>
</organism>
<dbReference type="InterPro" id="IPR029044">
    <property type="entry name" value="Nucleotide-diphossugar_trans"/>
</dbReference>
<accession>A0A9W8X0E3</accession>
<feature type="transmembrane region" description="Helical" evidence="7">
    <location>
        <begin position="407"/>
        <end position="429"/>
    </location>
</feature>
<reference evidence="9" key="1">
    <citation type="submission" date="2022-10" db="EMBL/GenBank/DDBJ databases">
        <title>Tapping the CABI collections for fungal endophytes: first genome assemblies for Collariella, Neodidymelliopsis, Ascochyta clinopodiicola, Didymella pomorum, Didymosphaeria variabile, Neocosmospora piperis and Neocucurbitaria cava.</title>
        <authorList>
            <person name="Hill R."/>
        </authorList>
    </citation>
    <scope>NUCLEOTIDE SEQUENCE</scope>
    <source>
        <strain evidence="9">IMI 360193</strain>
    </source>
</reference>
<feature type="transmembrane region" description="Helical" evidence="7">
    <location>
        <begin position="450"/>
        <end position="470"/>
    </location>
</feature>
<feature type="transmembrane region" description="Helical" evidence="7">
    <location>
        <begin position="223"/>
        <end position="241"/>
    </location>
</feature>